<proteinExistence type="predicted"/>
<sequence length="82" mass="9024">MQVFENGVVEHVKLLEVTNDEHGGVIVEMVEPMDPQAFATVLTASMLHWKHQEIAAFTSSNAEFSFIGTMILISVACSAIQF</sequence>
<dbReference type="Gene3D" id="3.40.630.30">
    <property type="match status" value="1"/>
</dbReference>
<dbReference type="AlphaFoldDB" id="A0AAE0E0Q9"/>
<dbReference type="Pfam" id="PF18290">
    <property type="entry name" value="Nudix_hydro"/>
    <property type="match status" value="1"/>
</dbReference>
<gene>
    <name evidence="2" type="ORF">Dsin_023403</name>
</gene>
<accession>A0AAE0E0Q9</accession>
<protein>
    <recommendedName>
        <fullName evidence="1">Pre-nudix hydrolase domain-containing protein</fullName>
    </recommendedName>
</protein>
<keyword evidence="3" id="KW-1185">Reference proteome</keyword>
<evidence type="ECO:0000259" key="1">
    <source>
        <dbReference type="Pfam" id="PF18290"/>
    </source>
</evidence>
<evidence type="ECO:0000313" key="2">
    <source>
        <dbReference type="EMBL" id="KAK3199988.1"/>
    </source>
</evidence>
<dbReference type="Proteomes" id="UP001281410">
    <property type="component" value="Unassembled WGS sequence"/>
</dbReference>
<comment type="caution">
    <text evidence="2">The sequence shown here is derived from an EMBL/GenBank/DDBJ whole genome shotgun (WGS) entry which is preliminary data.</text>
</comment>
<organism evidence="2 3">
    <name type="scientific">Dipteronia sinensis</name>
    <dbReference type="NCBI Taxonomy" id="43782"/>
    <lineage>
        <taxon>Eukaryota</taxon>
        <taxon>Viridiplantae</taxon>
        <taxon>Streptophyta</taxon>
        <taxon>Embryophyta</taxon>
        <taxon>Tracheophyta</taxon>
        <taxon>Spermatophyta</taxon>
        <taxon>Magnoliopsida</taxon>
        <taxon>eudicotyledons</taxon>
        <taxon>Gunneridae</taxon>
        <taxon>Pentapetalae</taxon>
        <taxon>rosids</taxon>
        <taxon>malvids</taxon>
        <taxon>Sapindales</taxon>
        <taxon>Sapindaceae</taxon>
        <taxon>Hippocastanoideae</taxon>
        <taxon>Acereae</taxon>
        <taxon>Dipteronia</taxon>
    </lineage>
</organism>
<dbReference type="EMBL" id="JANJYJ010000007">
    <property type="protein sequence ID" value="KAK3199988.1"/>
    <property type="molecule type" value="Genomic_DNA"/>
</dbReference>
<evidence type="ECO:0000313" key="3">
    <source>
        <dbReference type="Proteomes" id="UP001281410"/>
    </source>
</evidence>
<name>A0AAE0E0Q9_9ROSI</name>
<feature type="domain" description="Pre-nudix hydrolase" evidence="1">
    <location>
        <begin position="15"/>
        <end position="54"/>
    </location>
</feature>
<dbReference type="InterPro" id="IPR040618">
    <property type="entry name" value="Pre-Nudix"/>
</dbReference>
<reference evidence="2" key="1">
    <citation type="journal article" date="2023" name="Plant J.">
        <title>Genome sequences and population genomics provide insights into the demographic history, inbreeding, and mutation load of two 'living fossil' tree species of Dipteronia.</title>
        <authorList>
            <person name="Feng Y."/>
            <person name="Comes H.P."/>
            <person name="Chen J."/>
            <person name="Zhu S."/>
            <person name="Lu R."/>
            <person name="Zhang X."/>
            <person name="Li P."/>
            <person name="Qiu J."/>
            <person name="Olsen K.M."/>
            <person name="Qiu Y."/>
        </authorList>
    </citation>
    <scope>NUCLEOTIDE SEQUENCE</scope>
    <source>
        <strain evidence="2">NBL</strain>
    </source>
</reference>